<name>A0AA38FLN0_TAXCH</name>
<gene>
    <name evidence="1" type="ORF">KI387_010367</name>
</gene>
<dbReference type="AlphaFoldDB" id="A0AA38FLN0"/>
<accession>A0AA38FLN0</accession>
<evidence type="ECO:0000313" key="2">
    <source>
        <dbReference type="Proteomes" id="UP000824469"/>
    </source>
</evidence>
<sequence>NLTMRNKTKNMSPLFKLISYEREILQEDIEQVTMTHHETKEVDEETFKTEELEFLKPSQEENVDEEAIKPQEGFKSDFVFGFVGIQEFEPMNEFIDEGEFEDKHEEQAHERTYDQIMQSEGIEETIESQNFVSDSEPECVVTGNEDEEMIWKQIMEEFDCLDLIGGEEDVKTDEIELMEILKQGNEEERQDEAKKEEATSELESYLRLLYNNADKVKAIQCNYEREHEEVDMKIEPLQLVNYEDLKNEGILKNWKTRKKKFTFYLRRSSNFSL</sequence>
<dbReference type="EMBL" id="JAHRHJ020000008">
    <property type="protein sequence ID" value="KAH9305963.1"/>
    <property type="molecule type" value="Genomic_DNA"/>
</dbReference>
<feature type="non-terminal residue" evidence="1">
    <location>
        <position position="1"/>
    </location>
</feature>
<evidence type="ECO:0000313" key="1">
    <source>
        <dbReference type="EMBL" id="KAH9305963.1"/>
    </source>
</evidence>
<dbReference type="Proteomes" id="UP000824469">
    <property type="component" value="Unassembled WGS sequence"/>
</dbReference>
<comment type="caution">
    <text evidence="1">The sequence shown here is derived from an EMBL/GenBank/DDBJ whole genome shotgun (WGS) entry which is preliminary data.</text>
</comment>
<keyword evidence="2" id="KW-1185">Reference proteome</keyword>
<organism evidence="1 2">
    <name type="scientific">Taxus chinensis</name>
    <name type="common">Chinese yew</name>
    <name type="synonym">Taxus wallichiana var. chinensis</name>
    <dbReference type="NCBI Taxonomy" id="29808"/>
    <lineage>
        <taxon>Eukaryota</taxon>
        <taxon>Viridiplantae</taxon>
        <taxon>Streptophyta</taxon>
        <taxon>Embryophyta</taxon>
        <taxon>Tracheophyta</taxon>
        <taxon>Spermatophyta</taxon>
        <taxon>Pinopsida</taxon>
        <taxon>Pinidae</taxon>
        <taxon>Conifers II</taxon>
        <taxon>Cupressales</taxon>
        <taxon>Taxaceae</taxon>
        <taxon>Taxus</taxon>
    </lineage>
</organism>
<proteinExistence type="predicted"/>
<reference evidence="1 2" key="1">
    <citation type="journal article" date="2021" name="Nat. Plants">
        <title>The Taxus genome provides insights into paclitaxel biosynthesis.</title>
        <authorList>
            <person name="Xiong X."/>
            <person name="Gou J."/>
            <person name="Liao Q."/>
            <person name="Li Y."/>
            <person name="Zhou Q."/>
            <person name="Bi G."/>
            <person name="Li C."/>
            <person name="Du R."/>
            <person name="Wang X."/>
            <person name="Sun T."/>
            <person name="Guo L."/>
            <person name="Liang H."/>
            <person name="Lu P."/>
            <person name="Wu Y."/>
            <person name="Zhang Z."/>
            <person name="Ro D.K."/>
            <person name="Shang Y."/>
            <person name="Huang S."/>
            <person name="Yan J."/>
        </authorList>
    </citation>
    <scope>NUCLEOTIDE SEQUENCE [LARGE SCALE GENOMIC DNA]</scope>
    <source>
        <strain evidence="1">Ta-2019</strain>
    </source>
</reference>
<protein>
    <submittedName>
        <fullName evidence="1">Uncharacterized protein</fullName>
    </submittedName>
</protein>